<evidence type="ECO:0000313" key="8">
    <source>
        <dbReference type="Proteomes" id="UP001501094"/>
    </source>
</evidence>
<feature type="transmembrane region" description="Helical" evidence="5">
    <location>
        <begin position="38"/>
        <end position="61"/>
    </location>
</feature>
<evidence type="ECO:0000256" key="3">
    <source>
        <dbReference type="ARBA" id="ARBA00022989"/>
    </source>
</evidence>
<dbReference type="Pfam" id="PF07690">
    <property type="entry name" value="MFS_1"/>
    <property type="match status" value="1"/>
</dbReference>
<evidence type="ECO:0000256" key="5">
    <source>
        <dbReference type="SAM" id="Phobius"/>
    </source>
</evidence>
<feature type="transmembrane region" description="Helical" evidence="5">
    <location>
        <begin position="330"/>
        <end position="354"/>
    </location>
</feature>
<dbReference type="EMBL" id="BAAANL010000001">
    <property type="protein sequence ID" value="GAA1851291.1"/>
    <property type="molecule type" value="Genomic_DNA"/>
</dbReference>
<reference evidence="7 8" key="1">
    <citation type="journal article" date="2019" name="Int. J. Syst. Evol. Microbiol.">
        <title>The Global Catalogue of Microorganisms (GCM) 10K type strain sequencing project: providing services to taxonomists for standard genome sequencing and annotation.</title>
        <authorList>
            <consortium name="The Broad Institute Genomics Platform"/>
            <consortium name="The Broad Institute Genome Sequencing Center for Infectious Disease"/>
            <person name="Wu L."/>
            <person name="Ma J."/>
        </authorList>
    </citation>
    <scope>NUCLEOTIDE SEQUENCE [LARGE SCALE GENOMIC DNA]</scope>
    <source>
        <strain evidence="7 8">JCM 14326</strain>
    </source>
</reference>
<sequence>MRRAIRSRSVRTFAATQFLLEVQFWFPIWLIYLLDLGFSLATAVLADAVFRIVSVACELPMGVLADRIGRKRAYLLMCGLTTVTFAAITFITSTPVLFAAWIVWGILWALTSGASAPYLYEICEREGTGIDPARAFGFVRATGNFAVVCSLLAAGYLYEADHRLPFAVTAGLGALALLLAFTLPGVPVHAGTRLSSVLGGIRGEIGVPAVRRAIWLGALLLLIGWSARILFQPLALDAGLSAQMTGWMYAAFAVATVLGSAVSGLVSHRHRRFAVVVAFASLPLTLLGTALAPELAPFGFLPVMGFGYALGTTAIEILTNEVTSRPVRGAIFGATAAFAGIGIAFARPGLGLIWEGHSAAYAAGWWALAGLVGLAVALPIALRDGPSARKRSSSTPDRPTH</sequence>
<feature type="transmembrane region" description="Helical" evidence="5">
    <location>
        <begin position="12"/>
        <end position="32"/>
    </location>
</feature>
<feature type="domain" description="Major facilitator superfamily (MFS) profile" evidence="6">
    <location>
        <begin position="1"/>
        <end position="387"/>
    </location>
</feature>
<evidence type="ECO:0000259" key="6">
    <source>
        <dbReference type="PROSITE" id="PS50850"/>
    </source>
</evidence>
<comment type="caution">
    <text evidence="7">The sequence shown here is derived from an EMBL/GenBank/DDBJ whole genome shotgun (WGS) entry which is preliminary data.</text>
</comment>
<comment type="subcellular location">
    <subcellularLocation>
        <location evidence="1">Cell membrane</location>
        <topology evidence="1">Multi-pass membrane protein</topology>
    </subcellularLocation>
</comment>
<dbReference type="Proteomes" id="UP001501094">
    <property type="component" value="Unassembled WGS sequence"/>
</dbReference>
<evidence type="ECO:0000313" key="7">
    <source>
        <dbReference type="EMBL" id="GAA1851291.1"/>
    </source>
</evidence>
<keyword evidence="2 5" id="KW-0812">Transmembrane</keyword>
<evidence type="ECO:0000256" key="2">
    <source>
        <dbReference type="ARBA" id="ARBA00022692"/>
    </source>
</evidence>
<dbReference type="PROSITE" id="PS50850">
    <property type="entry name" value="MFS"/>
    <property type="match status" value="1"/>
</dbReference>
<evidence type="ECO:0000256" key="1">
    <source>
        <dbReference type="ARBA" id="ARBA00004651"/>
    </source>
</evidence>
<dbReference type="SUPFAM" id="SSF103473">
    <property type="entry name" value="MFS general substrate transporter"/>
    <property type="match status" value="1"/>
</dbReference>
<dbReference type="InterPro" id="IPR020846">
    <property type="entry name" value="MFS_dom"/>
</dbReference>
<dbReference type="PANTHER" id="PTHR23530">
    <property type="entry name" value="TRANSPORT PROTEIN-RELATED"/>
    <property type="match status" value="1"/>
</dbReference>
<feature type="transmembrane region" description="Helical" evidence="5">
    <location>
        <begin position="360"/>
        <end position="382"/>
    </location>
</feature>
<organism evidence="7 8">
    <name type="scientific">Myceligenerans crystallogenes</name>
    <dbReference type="NCBI Taxonomy" id="316335"/>
    <lineage>
        <taxon>Bacteria</taxon>
        <taxon>Bacillati</taxon>
        <taxon>Actinomycetota</taxon>
        <taxon>Actinomycetes</taxon>
        <taxon>Micrococcales</taxon>
        <taxon>Promicromonosporaceae</taxon>
        <taxon>Myceligenerans</taxon>
    </lineage>
</organism>
<dbReference type="RefSeq" id="WP_344099110.1">
    <property type="nucleotide sequence ID" value="NZ_BAAANL010000001.1"/>
</dbReference>
<feature type="transmembrane region" description="Helical" evidence="5">
    <location>
        <begin position="298"/>
        <end position="318"/>
    </location>
</feature>
<dbReference type="Gene3D" id="1.20.1250.20">
    <property type="entry name" value="MFS general substrate transporter like domains"/>
    <property type="match status" value="2"/>
</dbReference>
<dbReference type="InterPro" id="IPR036259">
    <property type="entry name" value="MFS_trans_sf"/>
</dbReference>
<keyword evidence="4 5" id="KW-0472">Membrane</keyword>
<name>A0ABN2N4C2_9MICO</name>
<feature type="transmembrane region" description="Helical" evidence="5">
    <location>
        <begin position="141"/>
        <end position="158"/>
    </location>
</feature>
<feature type="transmembrane region" description="Helical" evidence="5">
    <location>
        <begin position="247"/>
        <end position="266"/>
    </location>
</feature>
<keyword evidence="3 5" id="KW-1133">Transmembrane helix</keyword>
<accession>A0ABN2N4C2</accession>
<feature type="transmembrane region" description="Helical" evidence="5">
    <location>
        <begin position="98"/>
        <end position="120"/>
    </location>
</feature>
<dbReference type="PANTHER" id="PTHR23530:SF1">
    <property type="entry name" value="PERMEASE, MAJOR FACILITATOR SUPERFAMILY-RELATED"/>
    <property type="match status" value="1"/>
</dbReference>
<feature type="transmembrane region" description="Helical" evidence="5">
    <location>
        <begin position="164"/>
        <end position="188"/>
    </location>
</feature>
<proteinExistence type="predicted"/>
<feature type="transmembrane region" description="Helical" evidence="5">
    <location>
        <begin position="73"/>
        <end position="92"/>
    </location>
</feature>
<feature type="transmembrane region" description="Helical" evidence="5">
    <location>
        <begin position="273"/>
        <end position="292"/>
    </location>
</feature>
<gene>
    <name evidence="7" type="ORF">GCM10009751_04720</name>
</gene>
<dbReference type="InterPro" id="IPR053160">
    <property type="entry name" value="MFS_DHA3_Transporter"/>
</dbReference>
<dbReference type="InterPro" id="IPR011701">
    <property type="entry name" value="MFS"/>
</dbReference>
<keyword evidence="8" id="KW-1185">Reference proteome</keyword>
<feature type="transmembrane region" description="Helical" evidence="5">
    <location>
        <begin position="209"/>
        <end position="227"/>
    </location>
</feature>
<evidence type="ECO:0000256" key="4">
    <source>
        <dbReference type="ARBA" id="ARBA00023136"/>
    </source>
</evidence>
<protein>
    <recommendedName>
        <fullName evidence="6">Major facilitator superfamily (MFS) profile domain-containing protein</fullName>
    </recommendedName>
</protein>